<dbReference type="InterPro" id="IPR049945">
    <property type="entry name" value="AAA_22"/>
</dbReference>
<dbReference type="Gene3D" id="1.10.260.40">
    <property type="entry name" value="lambda repressor-like DNA-binding domains"/>
    <property type="match status" value="1"/>
</dbReference>
<dbReference type="SUPFAM" id="SSF52540">
    <property type="entry name" value="P-loop containing nucleoside triphosphate hydrolases"/>
    <property type="match status" value="1"/>
</dbReference>
<dbReference type="InterPro" id="IPR010982">
    <property type="entry name" value="Lambda_DNA-bd_dom_sf"/>
</dbReference>
<organism evidence="2 3">
    <name type="scientific">Algisphaera agarilytica</name>
    <dbReference type="NCBI Taxonomy" id="1385975"/>
    <lineage>
        <taxon>Bacteria</taxon>
        <taxon>Pseudomonadati</taxon>
        <taxon>Planctomycetota</taxon>
        <taxon>Phycisphaerae</taxon>
        <taxon>Phycisphaerales</taxon>
        <taxon>Phycisphaeraceae</taxon>
        <taxon>Algisphaera</taxon>
    </lineage>
</organism>
<dbReference type="AlphaFoldDB" id="A0A7X0LJC7"/>
<sequence>MNPRDPYARLRDQVKERLVENDRIIVEARMLPKNRKLTRYETESVRSRLRKMMEDTEGTDDPVTLTALADQIDYKPSTLSQWLADKYKGKVDKVTHSVNLWLEREARRRVSKSTREYVPTWVCELMMQAARAAHRLERMAAIVAPSGAGKDMVIDYLAEELNGYVVNCNSKMTGTALVRTIFTKVGMPQKRRGSAEMIDRLCEELRNKNCTLILNEAQNLPPEAAGIVRAIHDETKVPVLMFGSAKIFEFIDDRASGGGQFHRRCKKLNIVDRMAREAHPDDPNRIGRPLYSVEEIREFVRMKQIKLADDDVLAMVWSVANLLDWGALGFANAVLEGIVDAWGRDEVVSCDHFVAQVLDEAADEADDILAQAEAIERPQSLRQMTA</sequence>
<feature type="domain" description="ORC1/DEAH AAA+ ATPase" evidence="1">
    <location>
        <begin position="137"/>
        <end position="248"/>
    </location>
</feature>
<evidence type="ECO:0000313" key="2">
    <source>
        <dbReference type="EMBL" id="MBB6429195.1"/>
    </source>
</evidence>
<proteinExistence type="predicted"/>
<dbReference type="Proteomes" id="UP000541810">
    <property type="component" value="Unassembled WGS sequence"/>
</dbReference>
<dbReference type="GO" id="GO:0003677">
    <property type="term" value="F:DNA binding"/>
    <property type="evidence" value="ECO:0007669"/>
    <property type="project" value="InterPro"/>
</dbReference>
<evidence type="ECO:0000259" key="1">
    <source>
        <dbReference type="Pfam" id="PF13401"/>
    </source>
</evidence>
<dbReference type="InterPro" id="IPR052026">
    <property type="entry name" value="ExeA_AAA_ATPase_DNA-bind"/>
</dbReference>
<keyword evidence="3" id="KW-1185">Reference proteome</keyword>
<evidence type="ECO:0000313" key="3">
    <source>
        <dbReference type="Proteomes" id="UP000541810"/>
    </source>
</evidence>
<comment type="caution">
    <text evidence="2">The sequence shown here is derived from an EMBL/GenBank/DDBJ whole genome shotgun (WGS) entry which is preliminary data.</text>
</comment>
<dbReference type="Pfam" id="PF13401">
    <property type="entry name" value="AAA_22"/>
    <property type="match status" value="1"/>
</dbReference>
<dbReference type="RefSeq" id="WP_184676781.1">
    <property type="nucleotide sequence ID" value="NZ_JACHGY010000001.1"/>
</dbReference>
<name>A0A7X0LJC7_9BACT</name>
<gene>
    <name evidence="2" type="ORF">HNQ40_001001</name>
</gene>
<dbReference type="InterPro" id="IPR027417">
    <property type="entry name" value="P-loop_NTPase"/>
</dbReference>
<dbReference type="PANTHER" id="PTHR35894:SF5">
    <property type="entry name" value="MU-LIKE PROPHAGE FLUMU DNA TRANSPOSITION PROTEIN B"/>
    <property type="match status" value="1"/>
</dbReference>
<dbReference type="Gene3D" id="3.40.50.300">
    <property type="entry name" value="P-loop containing nucleotide triphosphate hydrolases"/>
    <property type="match status" value="1"/>
</dbReference>
<accession>A0A7X0LJC7</accession>
<protein>
    <submittedName>
        <fullName evidence="2">DNA transposition AAA+ family ATPase</fullName>
    </submittedName>
</protein>
<dbReference type="GO" id="GO:0016887">
    <property type="term" value="F:ATP hydrolysis activity"/>
    <property type="evidence" value="ECO:0007669"/>
    <property type="project" value="InterPro"/>
</dbReference>
<dbReference type="PANTHER" id="PTHR35894">
    <property type="entry name" value="GENERAL SECRETION PATHWAY PROTEIN A-RELATED"/>
    <property type="match status" value="1"/>
</dbReference>
<reference evidence="2 3" key="1">
    <citation type="submission" date="2020-08" db="EMBL/GenBank/DDBJ databases">
        <title>Genomic Encyclopedia of Type Strains, Phase IV (KMG-IV): sequencing the most valuable type-strain genomes for metagenomic binning, comparative biology and taxonomic classification.</title>
        <authorList>
            <person name="Goeker M."/>
        </authorList>
    </citation>
    <scope>NUCLEOTIDE SEQUENCE [LARGE SCALE GENOMIC DNA]</scope>
    <source>
        <strain evidence="2 3">DSM 103725</strain>
    </source>
</reference>
<dbReference type="EMBL" id="JACHGY010000001">
    <property type="protein sequence ID" value="MBB6429195.1"/>
    <property type="molecule type" value="Genomic_DNA"/>
</dbReference>